<name>A0AAV6UST8_9ARAC</name>
<sequence>SALSSALNTWRKPLQADKTTTVRKICSNEQLTSNKPTNKLVHERLKNQDLGSKAMELYHTLMSSKNTNHRLKKVTVVEEVKQNTHPHLSSQNLLSFRTTTVRKICSNEQLTSNKPTNKLVHERLKNQDLGSKAMELYHTLMSSKNTNHRLKKVTVVEEVKQNTHPHLSSQNLLSFRSITMQEDTLVQLV</sequence>
<proteinExistence type="predicted"/>
<keyword evidence="2" id="KW-1185">Reference proteome</keyword>
<dbReference type="EMBL" id="JAFNEN010000287">
    <property type="protein sequence ID" value="KAG8186834.1"/>
    <property type="molecule type" value="Genomic_DNA"/>
</dbReference>
<comment type="caution">
    <text evidence="1">The sequence shown here is derived from an EMBL/GenBank/DDBJ whole genome shotgun (WGS) entry which is preliminary data.</text>
</comment>
<evidence type="ECO:0000313" key="2">
    <source>
        <dbReference type="Proteomes" id="UP000827092"/>
    </source>
</evidence>
<evidence type="ECO:0000313" key="1">
    <source>
        <dbReference type="EMBL" id="KAG8186834.1"/>
    </source>
</evidence>
<organism evidence="1 2">
    <name type="scientific">Oedothorax gibbosus</name>
    <dbReference type="NCBI Taxonomy" id="931172"/>
    <lineage>
        <taxon>Eukaryota</taxon>
        <taxon>Metazoa</taxon>
        <taxon>Ecdysozoa</taxon>
        <taxon>Arthropoda</taxon>
        <taxon>Chelicerata</taxon>
        <taxon>Arachnida</taxon>
        <taxon>Araneae</taxon>
        <taxon>Araneomorphae</taxon>
        <taxon>Entelegynae</taxon>
        <taxon>Araneoidea</taxon>
        <taxon>Linyphiidae</taxon>
        <taxon>Erigoninae</taxon>
        <taxon>Oedothorax</taxon>
    </lineage>
</organism>
<protein>
    <submittedName>
        <fullName evidence="1">Uncharacterized protein</fullName>
    </submittedName>
</protein>
<dbReference type="Proteomes" id="UP000827092">
    <property type="component" value="Unassembled WGS sequence"/>
</dbReference>
<feature type="non-terminal residue" evidence="1">
    <location>
        <position position="1"/>
    </location>
</feature>
<reference evidence="1 2" key="1">
    <citation type="journal article" date="2022" name="Nat. Ecol. Evol.">
        <title>A masculinizing supergene underlies an exaggerated male reproductive morph in a spider.</title>
        <authorList>
            <person name="Hendrickx F."/>
            <person name="De Corte Z."/>
            <person name="Sonet G."/>
            <person name="Van Belleghem S.M."/>
            <person name="Kostlbacher S."/>
            <person name="Vangestel C."/>
        </authorList>
    </citation>
    <scope>NUCLEOTIDE SEQUENCE [LARGE SCALE GENOMIC DNA]</scope>
    <source>
        <strain evidence="1">W744_W776</strain>
    </source>
</reference>
<accession>A0AAV6UST8</accession>
<dbReference type="AlphaFoldDB" id="A0AAV6UST8"/>
<gene>
    <name evidence="1" type="ORF">JTE90_024082</name>
</gene>